<dbReference type="Proteomes" id="UP000182379">
    <property type="component" value="Unassembled WGS sequence"/>
</dbReference>
<reference evidence="9 10" key="1">
    <citation type="submission" date="2016-10" db="EMBL/GenBank/DDBJ databases">
        <authorList>
            <person name="Varghese N."/>
            <person name="Submissions S."/>
        </authorList>
    </citation>
    <scope>NUCLEOTIDE SEQUENCE [LARGE SCALE GENOMIC DNA]</scope>
    <source>
        <strain evidence="9 10">WCC6</strain>
    </source>
</reference>
<dbReference type="Pfam" id="PF06808">
    <property type="entry name" value="DctM"/>
    <property type="match status" value="1"/>
</dbReference>
<evidence type="ECO:0000256" key="6">
    <source>
        <dbReference type="ARBA" id="ARBA00023136"/>
    </source>
</evidence>
<accession>A0A1H2WT28</accession>
<feature type="transmembrane region" description="Helical" evidence="7">
    <location>
        <begin position="241"/>
        <end position="261"/>
    </location>
</feature>
<evidence type="ECO:0000256" key="7">
    <source>
        <dbReference type="SAM" id="Phobius"/>
    </source>
</evidence>
<evidence type="ECO:0000256" key="5">
    <source>
        <dbReference type="ARBA" id="ARBA00022989"/>
    </source>
</evidence>
<dbReference type="InterPro" id="IPR010656">
    <property type="entry name" value="DctM"/>
</dbReference>
<evidence type="ECO:0000256" key="4">
    <source>
        <dbReference type="ARBA" id="ARBA00022692"/>
    </source>
</evidence>
<keyword evidence="4 7" id="KW-0812">Transmembrane</keyword>
<evidence type="ECO:0000256" key="2">
    <source>
        <dbReference type="ARBA" id="ARBA00022475"/>
    </source>
</evidence>
<keyword evidence="3" id="KW-0997">Cell inner membrane</keyword>
<evidence type="ECO:0000256" key="3">
    <source>
        <dbReference type="ARBA" id="ARBA00022519"/>
    </source>
</evidence>
<keyword evidence="5 7" id="KW-1133">Transmembrane helix</keyword>
<evidence type="ECO:0000313" key="9">
    <source>
        <dbReference type="EMBL" id="SDW83707.1"/>
    </source>
</evidence>
<dbReference type="PANTHER" id="PTHR33362">
    <property type="entry name" value="SIALIC ACID TRAP TRANSPORTER PERMEASE PROTEIN SIAT-RELATED"/>
    <property type="match status" value="1"/>
</dbReference>
<feature type="domain" description="TRAP C4-dicarboxylate transport system permease DctM subunit" evidence="8">
    <location>
        <begin position="22"/>
        <end position="419"/>
    </location>
</feature>
<comment type="caution">
    <text evidence="9">The sequence shown here is derived from an EMBL/GenBank/DDBJ whole genome shotgun (WGS) entry which is preliminary data.</text>
</comment>
<name>A0A1H2WT28_ACIFE</name>
<feature type="transmembrane region" description="Helical" evidence="7">
    <location>
        <begin position="39"/>
        <end position="62"/>
    </location>
</feature>
<evidence type="ECO:0000259" key="8">
    <source>
        <dbReference type="Pfam" id="PF06808"/>
    </source>
</evidence>
<proteinExistence type="predicted"/>
<feature type="transmembrane region" description="Helical" evidence="7">
    <location>
        <begin position="403"/>
        <end position="425"/>
    </location>
</feature>
<evidence type="ECO:0000256" key="1">
    <source>
        <dbReference type="ARBA" id="ARBA00004429"/>
    </source>
</evidence>
<sequence length="427" mass="45262">MWASLLLLIIGSVFGNKNFIASLVDSFNYAAKQEVVYAGLAFVFMAYVMDQTGVITRLVTILNSLLGRLPGGSGYAATIGTALFGMVSGVASASTAAVGSVTIPWMKDTGWSSERAATIVAGNGGLGNVLPPSSVMFLLLGYDNVSKELSAGELYIGLLSVGAFVVAFRLFLVFYFAKKDGVKAVPQEQIMPFSKAFKENGMSLIVFLGVIIPLLLTMGPTGAWIQYALSPVKGAFKSISLIFDIPLLITFFAIVEGWKYLPHSLSGWAKLTSSSIGKFNDLGALLVFAFVSSRLLAKLGLGKEFQAIFNSLNSYSPLIVMALICLVITAMVGPFNATGTTTALGAVSYAALRSVGLPPVVAAVCFINLVSNQSCVPPNSAPIYIACGIAEVNNPMKIFKTLLLYYAIPEVIIVFLVMLKIIPVYGG</sequence>
<dbReference type="GO" id="GO:0022857">
    <property type="term" value="F:transmembrane transporter activity"/>
    <property type="evidence" value="ECO:0007669"/>
    <property type="project" value="TreeGrafter"/>
</dbReference>
<dbReference type="InterPro" id="IPR004681">
    <property type="entry name" value="TRAP_DctM"/>
</dbReference>
<dbReference type="EMBL" id="FNOP01000007">
    <property type="protein sequence ID" value="SDW83707.1"/>
    <property type="molecule type" value="Genomic_DNA"/>
</dbReference>
<dbReference type="GO" id="GO:0005886">
    <property type="term" value="C:plasma membrane"/>
    <property type="evidence" value="ECO:0007669"/>
    <property type="project" value="UniProtKB-SubCell"/>
</dbReference>
<comment type="subcellular location">
    <subcellularLocation>
        <location evidence="1">Cell inner membrane</location>
        <topology evidence="1">Multi-pass membrane protein</topology>
    </subcellularLocation>
</comment>
<feature type="transmembrane region" description="Helical" evidence="7">
    <location>
        <begin position="119"/>
        <end position="142"/>
    </location>
</feature>
<feature type="transmembrane region" description="Helical" evidence="7">
    <location>
        <begin position="154"/>
        <end position="177"/>
    </location>
</feature>
<feature type="transmembrane region" description="Helical" evidence="7">
    <location>
        <begin position="318"/>
        <end position="337"/>
    </location>
</feature>
<keyword evidence="6 7" id="KW-0472">Membrane</keyword>
<feature type="transmembrane region" description="Helical" evidence="7">
    <location>
        <begin position="349"/>
        <end position="370"/>
    </location>
</feature>
<feature type="transmembrane region" description="Helical" evidence="7">
    <location>
        <begin position="74"/>
        <end position="99"/>
    </location>
</feature>
<evidence type="ECO:0000313" key="10">
    <source>
        <dbReference type="Proteomes" id="UP000182379"/>
    </source>
</evidence>
<keyword evidence="2" id="KW-1003">Cell membrane</keyword>
<gene>
    <name evidence="9" type="ORF">SAMN05216495_1073</name>
</gene>
<protein>
    <submittedName>
        <fullName evidence="9">TRAP-type C4-dicarboxylate transport system, large permease component</fullName>
    </submittedName>
</protein>
<feature type="transmembrane region" description="Helical" evidence="7">
    <location>
        <begin position="204"/>
        <end position="229"/>
    </location>
</feature>
<organism evidence="9 10">
    <name type="scientific">Acidaminococcus fermentans</name>
    <dbReference type="NCBI Taxonomy" id="905"/>
    <lineage>
        <taxon>Bacteria</taxon>
        <taxon>Bacillati</taxon>
        <taxon>Bacillota</taxon>
        <taxon>Negativicutes</taxon>
        <taxon>Acidaminococcales</taxon>
        <taxon>Acidaminococcaceae</taxon>
        <taxon>Acidaminococcus</taxon>
    </lineage>
</organism>
<dbReference type="AlphaFoldDB" id="A0A1H2WT28"/>